<protein>
    <recommendedName>
        <fullName evidence="3">CCHC-type domain-containing protein</fullName>
    </recommendedName>
</protein>
<feature type="compositionally biased region" description="Polar residues" evidence="2">
    <location>
        <begin position="820"/>
        <end position="829"/>
    </location>
</feature>
<evidence type="ECO:0000256" key="2">
    <source>
        <dbReference type="SAM" id="MobiDB-lite"/>
    </source>
</evidence>
<accession>A0A0L0V9G8</accession>
<dbReference type="Proteomes" id="UP000054564">
    <property type="component" value="Unassembled WGS sequence"/>
</dbReference>
<feature type="compositionally biased region" description="Polar residues" evidence="2">
    <location>
        <begin position="366"/>
        <end position="377"/>
    </location>
</feature>
<feature type="region of interest" description="Disordered" evidence="2">
    <location>
        <begin position="164"/>
        <end position="214"/>
    </location>
</feature>
<dbReference type="AlphaFoldDB" id="A0A0L0V9G8"/>
<organism evidence="4 5">
    <name type="scientific">Puccinia striiformis f. sp. tritici PST-78</name>
    <dbReference type="NCBI Taxonomy" id="1165861"/>
    <lineage>
        <taxon>Eukaryota</taxon>
        <taxon>Fungi</taxon>
        <taxon>Dikarya</taxon>
        <taxon>Basidiomycota</taxon>
        <taxon>Pucciniomycotina</taxon>
        <taxon>Pucciniomycetes</taxon>
        <taxon>Pucciniales</taxon>
        <taxon>Pucciniaceae</taxon>
        <taxon>Puccinia</taxon>
    </lineage>
</organism>
<name>A0A0L0V9G8_9BASI</name>
<feature type="region of interest" description="Disordered" evidence="2">
    <location>
        <begin position="806"/>
        <end position="837"/>
    </location>
</feature>
<feature type="compositionally biased region" description="Polar residues" evidence="2">
    <location>
        <begin position="292"/>
        <end position="308"/>
    </location>
</feature>
<evidence type="ECO:0000313" key="5">
    <source>
        <dbReference type="Proteomes" id="UP000054564"/>
    </source>
</evidence>
<reference evidence="5" key="1">
    <citation type="submission" date="2014-03" db="EMBL/GenBank/DDBJ databases">
        <title>The Genome Sequence of Puccinia striiformis f. sp. tritici PST-78.</title>
        <authorList>
            <consortium name="The Broad Institute Genome Sequencing Platform"/>
            <person name="Cuomo C."/>
            <person name="Hulbert S."/>
            <person name="Chen X."/>
            <person name="Walker B."/>
            <person name="Young S.K."/>
            <person name="Zeng Q."/>
            <person name="Gargeya S."/>
            <person name="Fitzgerald M."/>
            <person name="Haas B."/>
            <person name="Abouelleil A."/>
            <person name="Alvarado L."/>
            <person name="Arachchi H.M."/>
            <person name="Berlin A.M."/>
            <person name="Chapman S.B."/>
            <person name="Goldberg J."/>
            <person name="Griggs A."/>
            <person name="Gujja S."/>
            <person name="Hansen M."/>
            <person name="Howarth C."/>
            <person name="Imamovic A."/>
            <person name="Larimer J."/>
            <person name="McCowan C."/>
            <person name="Montmayeur A."/>
            <person name="Murphy C."/>
            <person name="Neiman D."/>
            <person name="Pearson M."/>
            <person name="Priest M."/>
            <person name="Roberts A."/>
            <person name="Saif S."/>
            <person name="Shea T."/>
            <person name="Sisk P."/>
            <person name="Sykes S."/>
            <person name="Wortman J."/>
            <person name="Nusbaum C."/>
            <person name="Birren B."/>
        </authorList>
    </citation>
    <scope>NUCLEOTIDE SEQUENCE [LARGE SCALE GENOMIC DNA]</scope>
    <source>
        <strain evidence="5">race PST-78</strain>
    </source>
</reference>
<dbReference type="OrthoDB" id="2502266at2759"/>
<evidence type="ECO:0000313" key="4">
    <source>
        <dbReference type="EMBL" id="KNE95932.1"/>
    </source>
</evidence>
<dbReference type="PROSITE" id="PS50158">
    <property type="entry name" value="ZF_CCHC"/>
    <property type="match status" value="1"/>
</dbReference>
<comment type="caution">
    <text evidence="4">The sequence shown here is derived from an EMBL/GenBank/DDBJ whole genome shotgun (WGS) entry which is preliminary data.</text>
</comment>
<keyword evidence="5" id="KW-1185">Reference proteome</keyword>
<keyword evidence="1" id="KW-0479">Metal-binding</keyword>
<evidence type="ECO:0000259" key="3">
    <source>
        <dbReference type="PROSITE" id="PS50158"/>
    </source>
</evidence>
<dbReference type="InterPro" id="IPR001878">
    <property type="entry name" value="Znf_CCHC"/>
</dbReference>
<feature type="region of interest" description="Disordered" evidence="2">
    <location>
        <begin position="289"/>
        <end position="308"/>
    </location>
</feature>
<feature type="region of interest" description="Disordered" evidence="2">
    <location>
        <begin position="128"/>
        <end position="150"/>
    </location>
</feature>
<proteinExistence type="predicted"/>
<feature type="compositionally biased region" description="Polar residues" evidence="2">
    <location>
        <begin position="314"/>
        <end position="327"/>
    </location>
</feature>
<evidence type="ECO:0000256" key="1">
    <source>
        <dbReference type="PROSITE-ProRule" id="PRU00047"/>
    </source>
</evidence>
<keyword evidence="1" id="KW-0862">Zinc</keyword>
<feature type="region of interest" description="Disordered" evidence="2">
    <location>
        <begin position="314"/>
        <end position="378"/>
    </location>
</feature>
<dbReference type="SMART" id="SM00343">
    <property type="entry name" value="ZnF_C2HC"/>
    <property type="match status" value="1"/>
</dbReference>
<keyword evidence="1" id="KW-0863">Zinc-finger</keyword>
<gene>
    <name evidence="4" type="ORF">PSTG_10732</name>
</gene>
<feature type="domain" description="CCHC-type" evidence="3">
    <location>
        <begin position="849"/>
        <end position="864"/>
    </location>
</feature>
<dbReference type="EMBL" id="AJIL01000089">
    <property type="protein sequence ID" value="KNE95932.1"/>
    <property type="molecule type" value="Genomic_DNA"/>
</dbReference>
<feature type="region of interest" description="Disordered" evidence="2">
    <location>
        <begin position="428"/>
        <end position="490"/>
    </location>
</feature>
<feature type="compositionally biased region" description="Basic residues" evidence="2">
    <location>
        <begin position="467"/>
        <end position="480"/>
    </location>
</feature>
<sequence>MHVWCRAIEASRTHPSVSSPLHPNPLARAQKKAHRFRLTGPIPQPVAKPGRWVRSGNHIVQMDIPQPSAVTFRLKPLDFEAHPIISQATIERLEEGQRQCNLLRDRILAESAHLISQSRQLYLGKQKIGSHPTRSVRELSTPQKPVGHTAGTLQLNLDSAAQSEAFGPSPITHNSELPALQSESPAGRNSSTPSRLVRNRTQRNPLKREYSEVDPYASIPQKKLNISPAASSHDRLWATAAIEHTDHYLNPTTSFTESPVNPNTGHRDHSVPVGLHESNYLCERNGARVPSQEHQTYSHPTPSAYTAQIPTSTDATRNLSASPSSCGSPLFKQSREASHATESSCDEAFEGLFHSSGQDSPYLDPSHTSSDPNPSSHNFREASAAMVIDEKFFQPPASPPPTPYQNSLENRHITSSRFDEQSELRAHAIPTLTRRPTNSSVADASRAATGDELKPTLKQLPSPKKASATRKPHSPKKAPRTRSPPKASALRSCIHRKDSTTMSSAHVSLGKPKKSVQILCEADLMSPPSSPEVPLADLAHAHFEAYRPSGVNKENCKVAYPIVSQSPEPSSPRVPLPTFNCQSTHIDFKSLPDLDVRLKYAIDTFVKSWPANQLVTTLHRIVDHRLKVWEWSINEAYQPILFDDLRSALVANHPDKIQELISACRSVNMQCDTFMDVFNHYTIQGAVLVAGKGSNTTVELKRDYTAIGLAYFPLIKTVRTFWSDNRREPRWGEFRERFNERVKDMPTNLPSLLVLGVPGLQKYAQAAENDNIVYITQAASTIADGKISMDPLVYINLHPDWRSPNNRFYQSSEPLPKPSTKPTGGPSTKTVKKPTGGVQHSEVFKKKTCYTCGKIGHINKYCTEVVEENHEDPSPSEVHDFLVSMKTYMNNHGYY</sequence>
<dbReference type="GO" id="GO:0003676">
    <property type="term" value="F:nucleic acid binding"/>
    <property type="evidence" value="ECO:0007669"/>
    <property type="project" value="InterPro"/>
</dbReference>
<dbReference type="GO" id="GO:0008270">
    <property type="term" value="F:zinc ion binding"/>
    <property type="evidence" value="ECO:0007669"/>
    <property type="project" value="UniProtKB-KW"/>
</dbReference>
<feature type="compositionally biased region" description="Polar residues" evidence="2">
    <location>
        <begin position="171"/>
        <end position="194"/>
    </location>
</feature>